<feature type="region of interest" description="Disordered" evidence="1">
    <location>
        <begin position="19"/>
        <end position="61"/>
    </location>
</feature>
<dbReference type="Proteomes" id="UP000314294">
    <property type="component" value="Unassembled WGS sequence"/>
</dbReference>
<evidence type="ECO:0000256" key="1">
    <source>
        <dbReference type="SAM" id="MobiDB-lite"/>
    </source>
</evidence>
<protein>
    <submittedName>
        <fullName evidence="2">Uncharacterized protein</fullName>
    </submittedName>
</protein>
<comment type="caution">
    <text evidence="2">The sequence shown here is derived from an EMBL/GenBank/DDBJ whole genome shotgun (WGS) entry which is preliminary data.</text>
</comment>
<gene>
    <name evidence="2" type="ORF">EYF80_015534</name>
</gene>
<evidence type="ECO:0000313" key="3">
    <source>
        <dbReference type="Proteomes" id="UP000314294"/>
    </source>
</evidence>
<dbReference type="AlphaFoldDB" id="A0A4Z2I968"/>
<proteinExistence type="predicted"/>
<evidence type="ECO:0000313" key="2">
    <source>
        <dbReference type="EMBL" id="TNN74291.1"/>
    </source>
</evidence>
<accession>A0A4Z2I968</accession>
<reference evidence="2 3" key="1">
    <citation type="submission" date="2019-03" db="EMBL/GenBank/DDBJ databases">
        <title>First draft genome of Liparis tanakae, snailfish: a comprehensive survey of snailfish specific genes.</title>
        <authorList>
            <person name="Kim W."/>
            <person name="Song I."/>
            <person name="Jeong J.-H."/>
            <person name="Kim D."/>
            <person name="Kim S."/>
            <person name="Ryu S."/>
            <person name="Song J.Y."/>
            <person name="Lee S.K."/>
        </authorList>
    </citation>
    <scope>NUCLEOTIDE SEQUENCE [LARGE SCALE GENOMIC DNA]</scope>
    <source>
        <tissue evidence="2">Muscle</tissue>
    </source>
</reference>
<feature type="compositionally biased region" description="Pro residues" evidence="1">
    <location>
        <begin position="52"/>
        <end position="61"/>
    </location>
</feature>
<keyword evidence="3" id="KW-1185">Reference proteome</keyword>
<sequence>MQLMLSDLAACSNVCTEGGGEQTGTPFQRQAPELGDQHEVEGRTGHLLPGAQNPPPHPLQIPLPPPPAPSPCNVTCTQNPKQRHSPNGKRALCDGERHFRCLAHSDYRNSSTDSERLNAKKQSFPVVFGTLRCLAQMVKIIKEAGRVDGSTRSGYVHPQGVKVFAHFKVPRLVIQGQG</sequence>
<name>A0A4Z2I968_9TELE</name>
<feature type="compositionally biased region" description="Basic and acidic residues" evidence="1">
    <location>
        <begin position="35"/>
        <end position="44"/>
    </location>
</feature>
<organism evidence="2 3">
    <name type="scientific">Liparis tanakae</name>
    <name type="common">Tanaka's snailfish</name>
    <dbReference type="NCBI Taxonomy" id="230148"/>
    <lineage>
        <taxon>Eukaryota</taxon>
        <taxon>Metazoa</taxon>
        <taxon>Chordata</taxon>
        <taxon>Craniata</taxon>
        <taxon>Vertebrata</taxon>
        <taxon>Euteleostomi</taxon>
        <taxon>Actinopterygii</taxon>
        <taxon>Neopterygii</taxon>
        <taxon>Teleostei</taxon>
        <taxon>Neoteleostei</taxon>
        <taxon>Acanthomorphata</taxon>
        <taxon>Eupercaria</taxon>
        <taxon>Perciformes</taxon>
        <taxon>Cottioidei</taxon>
        <taxon>Cottales</taxon>
        <taxon>Liparidae</taxon>
        <taxon>Liparis</taxon>
    </lineage>
</organism>
<dbReference type="EMBL" id="SRLO01000116">
    <property type="protein sequence ID" value="TNN74291.1"/>
    <property type="molecule type" value="Genomic_DNA"/>
</dbReference>